<dbReference type="SMART" id="SM01321">
    <property type="entry name" value="Y1_Tnp"/>
    <property type="match status" value="1"/>
</dbReference>
<dbReference type="AlphaFoldDB" id="A0AAE2VV13"/>
<comment type="caution">
    <text evidence="2">The sequence shown here is derived from an EMBL/GenBank/DDBJ whole genome shotgun (WGS) entry which is preliminary data.</text>
</comment>
<dbReference type="Proteomes" id="UP000732193">
    <property type="component" value="Unassembled WGS sequence"/>
</dbReference>
<reference evidence="2 3" key="1">
    <citation type="submission" date="2021-01" db="EMBL/GenBank/DDBJ databases">
        <title>Diatom-associated Roseobacters Show Island Model of Population Structure.</title>
        <authorList>
            <person name="Qu L."/>
            <person name="Feng X."/>
            <person name="Chen Y."/>
            <person name="Li L."/>
            <person name="Wang X."/>
            <person name="Hu Z."/>
            <person name="Wang H."/>
            <person name="Luo H."/>
        </authorList>
    </citation>
    <scope>NUCLEOTIDE SEQUENCE [LARGE SCALE GENOMIC DNA]</scope>
    <source>
        <strain evidence="2 3">TR60-84</strain>
    </source>
</reference>
<protein>
    <submittedName>
        <fullName evidence="2">Transposase</fullName>
    </submittedName>
</protein>
<evidence type="ECO:0000313" key="3">
    <source>
        <dbReference type="Proteomes" id="UP000732193"/>
    </source>
</evidence>
<evidence type="ECO:0000259" key="1">
    <source>
        <dbReference type="SMART" id="SM01321"/>
    </source>
</evidence>
<accession>A0AAE2VV13</accession>
<dbReference type="InterPro" id="IPR036515">
    <property type="entry name" value="Transposase_17_sf"/>
</dbReference>
<dbReference type="InterPro" id="IPR002686">
    <property type="entry name" value="Transposase_17"/>
</dbReference>
<gene>
    <name evidence="2" type="ORF">JQV55_01515</name>
</gene>
<evidence type="ECO:0000313" key="2">
    <source>
        <dbReference type="EMBL" id="MBM1712236.1"/>
    </source>
</evidence>
<dbReference type="EMBL" id="JAFBRM010000001">
    <property type="protein sequence ID" value="MBM1712236.1"/>
    <property type="molecule type" value="Genomic_DNA"/>
</dbReference>
<dbReference type="PANTHER" id="PTHR36966:SF1">
    <property type="entry name" value="REP-ASSOCIATED TYROSINE TRANSPOSASE"/>
    <property type="match status" value="1"/>
</dbReference>
<dbReference type="PANTHER" id="PTHR36966">
    <property type="entry name" value="REP-ASSOCIATED TYROSINE TRANSPOSASE"/>
    <property type="match status" value="1"/>
</dbReference>
<dbReference type="NCBIfam" id="NF047646">
    <property type="entry name" value="REP_Tyr_transpos"/>
    <property type="match status" value="1"/>
</dbReference>
<dbReference type="GO" id="GO:0004803">
    <property type="term" value="F:transposase activity"/>
    <property type="evidence" value="ECO:0007669"/>
    <property type="project" value="InterPro"/>
</dbReference>
<dbReference type="InterPro" id="IPR052715">
    <property type="entry name" value="RAYT_transposase"/>
</dbReference>
<dbReference type="RefSeq" id="WP_203243721.1">
    <property type="nucleotide sequence ID" value="NZ_JAFBRH010000001.1"/>
</dbReference>
<dbReference type="GO" id="GO:0043565">
    <property type="term" value="F:sequence-specific DNA binding"/>
    <property type="evidence" value="ECO:0007669"/>
    <property type="project" value="TreeGrafter"/>
</dbReference>
<dbReference type="SUPFAM" id="SSF143422">
    <property type="entry name" value="Transposase IS200-like"/>
    <property type="match status" value="1"/>
</dbReference>
<sequence length="200" mass="22865">MPSLAFCMSSHVRQGTTGATYFFTLRLADRQDDLLLRKIDLLRSAMRETLQRHPFHIDATAVLPATVHMMWTLPAQDDAYASRIALLKSRFSRACPMPAHRSLAQIKRGEKGIWQRRYWEHAIRDAGDFARHRDLIHLSPVHAGLCARPQDWVYTSLHRYLRDRNMRSGHFRQGTATATGHTSKNAVQKSVAQHVVDATL</sequence>
<name>A0AAE2VV13_9RHOB</name>
<organism evidence="2 3">
    <name type="scientific">Sulfitobacter geojensis</name>
    <dbReference type="NCBI Taxonomy" id="1342299"/>
    <lineage>
        <taxon>Bacteria</taxon>
        <taxon>Pseudomonadati</taxon>
        <taxon>Pseudomonadota</taxon>
        <taxon>Alphaproteobacteria</taxon>
        <taxon>Rhodobacterales</taxon>
        <taxon>Roseobacteraceae</taxon>
        <taxon>Sulfitobacter</taxon>
    </lineage>
</organism>
<proteinExistence type="predicted"/>
<keyword evidence="3" id="KW-1185">Reference proteome</keyword>
<dbReference type="Gene3D" id="3.30.70.1290">
    <property type="entry name" value="Transposase IS200-like"/>
    <property type="match status" value="1"/>
</dbReference>
<feature type="domain" description="Transposase IS200-like" evidence="1">
    <location>
        <begin position="16"/>
        <end position="139"/>
    </location>
</feature>
<dbReference type="GO" id="GO:0006313">
    <property type="term" value="P:DNA transposition"/>
    <property type="evidence" value="ECO:0007669"/>
    <property type="project" value="InterPro"/>
</dbReference>